<reference evidence="1 2" key="1">
    <citation type="submission" date="2020-04" db="EMBL/GenBank/DDBJ databases">
        <title>Perkinsus olseni comparative genomics.</title>
        <authorList>
            <person name="Bogema D.R."/>
        </authorList>
    </citation>
    <scope>NUCLEOTIDE SEQUENCE [LARGE SCALE GENOMIC DNA]</scope>
    <source>
        <strain evidence="1">00978-12</strain>
    </source>
</reference>
<proteinExistence type="predicted"/>
<protein>
    <submittedName>
        <fullName evidence="1">Uncharacterized protein</fullName>
    </submittedName>
</protein>
<name>A0A7J6N903_PEROL</name>
<gene>
    <name evidence="1" type="ORF">FOZ60_013590</name>
</gene>
<dbReference type="EMBL" id="JABANP010000615">
    <property type="protein sequence ID" value="KAF4680373.1"/>
    <property type="molecule type" value="Genomic_DNA"/>
</dbReference>
<organism evidence="1 2">
    <name type="scientific">Perkinsus olseni</name>
    <name type="common">Perkinsus atlanticus</name>
    <dbReference type="NCBI Taxonomy" id="32597"/>
    <lineage>
        <taxon>Eukaryota</taxon>
        <taxon>Sar</taxon>
        <taxon>Alveolata</taxon>
        <taxon>Perkinsozoa</taxon>
        <taxon>Perkinsea</taxon>
        <taxon>Perkinsida</taxon>
        <taxon>Perkinsidae</taxon>
        <taxon>Perkinsus</taxon>
    </lineage>
</organism>
<dbReference type="AlphaFoldDB" id="A0A7J6N903"/>
<evidence type="ECO:0000313" key="1">
    <source>
        <dbReference type="EMBL" id="KAF4680373.1"/>
    </source>
</evidence>
<accession>A0A7J6N903</accession>
<feature type="non-terminal residue" evidence="1">
    <location>
        <position position="1"/>
    </location>
</feature>
<dbReference type="Proteomes" id="UP000541610">
    <property type="component" value="Unassembled WGS sequence"/>
</dbReference>
<comment type="caution">
    <text evidence="1">The sequence shown here is derived from an EMBL/GenBank/DDBJ whole genome shotgun (WGS) entry which is preliminary data.</text>
</comment>
<evidence type="ECO:0000313" key="2">
    <source>
        <dbReference type="Proteomes" id="UP000541610"/>
    </source>
</evidence>
<sequence length="124" mass="14069">MEVKVTGCQSKGRGFDPIYRPGTTGRNLVYESKVFEYSRHESKMYEFFGGYHRGPRFGGVYIDLVVQQVQGRGITPSVEGEFGAKNELYQKYSFQLNEKQMLALVDLPMKRLDHEEKPPGSGAP</sequence>